<feature type="transmembrane region" description="Helical" evidence="1">
    <location>
        <begin position="158"/>
        <end position="177"/>
    </location>
</feature>
<keyword evidence="1" id="KW-1133">Transmembrane helix</keyword>
<keyword evidence="3" id="KW-1185">Reference proteome</keyword>
<organism evidence="2 3">
    <name type="scientific">Mycoplasmopsis alligatoris A21JP2</name>
    <dbReference type="NCBI Taxonomy" id="747682"/>
    <lineage>
        <taxon>Bacteria</taxon>
        <taxon>Bacillati</taxon>
        <taxon>Mycoplasmatota</taxon>
        <taxon>Mycoplasmoidales</taxon>
        <taxon>Metamycoplasmataceae</taxon>
        <taxon>Mycoplasmopsis</taxon>
    </lineage>
</organism>
<dbReference type="EMBL" id="ADNC01000027">
    <property type="protein sequence ID" value="EFF41135.1"/>
    <property type="molecule type" value="Genomic_DNA"/>
</dbReference>
<comment type="caution">
    <text evidence="2">The sequence shown here is derived from an EMBL/GenBank/DDBJ whole genome shotgun (WGS) entry which is preliminary data.</text>
</comment>
<evidence type="ECO:0000313" key="3">
    <source>
        <dbReference type="Proteomes" id="UP000004757"/>
    </source>
</evidence>
<protein>
    <submittedName>
        <fullName evidence="2">Uncharacterized protein</fullName>
    </submittedName>
</protein>
<sequence length="269" mass="30994">MKNFELINHITGVVAAISPTNKTETVNTDFIKLIDKMSEQEKINHLRYMDILSKLNFKDFNLYKGTKMTQQKQVSEYMIKYKKFYFYDYIKSSLKTRTYFYTAKNFTNEELLKLKDLQIFIQSIASLYKNKINSNGTIGVSAIAGAFAGLTLIPGVNIIFAFPALLFSGVAAGIEVTNNLNKKIMEKYNYFNKELQDLLLDLLKLYNKTDSSSLSKKSKLTKELLSLVIKIFNNFNDDKINYNENFKSHIINIVHDVTFDSGIFKTISY</sequence>
<gene>
    <name evidence="2" type="ORF">MALL_0371</name>
</gene>
<dbReference type="Proteomes" id="UP000004757">
    <property type="component" value="Unassembled WGS sequence"/>
</dbReference>
<dbReference type="AlphaFoldDB" id="D4XWQ7"/>
<accession>D4XWQ7</accession>
<dbReference type="STRING" id="747682.MALL_0371"/>
<evidence type="ECO:0000256" key="1">
    <source>
        <dbReference type="SAM" id="Phobius"/>
    </source>
</evidence>
<name>D4XWQ7_9BACT</name>
<dbReference type="RefSeq" id="WP_005683743.1">
    <property type="nucleotide sequence ID" value="NZ_ADNC01000027.1"/>
</dbReference>
<keyword evidence="1" id="KW-0472">Membrane</keyword>
<proteinExistence type="predicted"/>
<feature type="transmembrane region" description="Helical" evidence="1">
    <location>
        <begin position="132"/>
        <end position="152"/>
    </location>
</feature>
<evidence type="ECO:0000313" key="2">
    <source>
        <dbReference type="EMBL" id="EFF41135.1"/>
    </source>
</evidence>
<reference evidence="2 3" key="1">
    <citation type="submission" date="2010-03" db="EMBL/GenBank/DDBJ databases">
        <authorList>
            <person name="Glass J.I."/>
            <person name="Benders G.A."/>
            <person name="Durkin A.S."/>
            <person name="Farmerie W.G."/>
            <person name="Hlavinka K."/>
            <person name="Hostetler J."/>
            <person name="Jackson J."/>
            <person name="May M.A."/>
            <person name="Miller R.H."/>
            <person name="Paralanov V."/>
            <person name="Radune D."/>
            <person name="Szczypinski B."/>
            <person name="Brown D.R."/>
        </authorList>
    </citation>
    <scope>NUCLEOTIDE SEQUENCE [LARGE SCALE GENOMIC DNA]</scope>
    <source>
        <strain evidence="2 3">A21JP2</strain>
    </source>
</reference>
<keyword evidence="1" id="KW-0812">Transmembrane</keyword>